<evidence type="ECO:0000256" key="1">
    <source>
        <dbReference type="SAM" id="Phobius"/>
    </source>
</evidence>
<dbReference type="EMBL" id="MTEJ01000526">
    <property type="protein sequence ID" value="OQX01980.1"/>
    <property type="molecule type" value="Genomic_DNA"/>
</dbReference>
<feature type="transmembrane region" description="Helical" evidence="1">
    <location>
        <begin position="262"/>
        <end position="284"/>
    </location>
</feature>
<evidence type="ECO:0000313" key="3">
    <source>
        <dbReference type="Proteomes" id="UP000192491"/>
    </source>
</evidence>
<reference evidence="2 3" key="1">
    <citation type="submission" date="2017-01" db="EMBL/GenBank/DDBJ databases">
        <title>Novel large sulfur bacteria in the metagenomes of groundwater-fed chemosynthetic microbial mats in the Lake Huron basin.</title>
        <authorList>
            <person name="Sharrar A.M."/>
            <person name="Flood B.E."/>
            <person name="Bailey J.V."/>
            <person name="Jones D.S."/>
            <person name="Biddanda B."/>
            <person name="Ruberg S.A."/>
            <person name="Marcus D.N."/>
            <person name="Dick G.J."/>
        </authorList>
    </citation>
    <scope>NUCLEOTIDE SEQUENCE [LARGE SCALE GENOMIC DNA]</scope>
    <source>
        <strain evidence="2">A8</strain>
    </source>
</reference>
<comment type="caution">
    <text evidence="2">The sequence shown here is derived from an EMBL/GenBank/DDBJ whole genome shotgun (WGS) entry which is preliminary data.</text>
</comment>
<sequence length="387" mass="43931">MESSTFRFTGSGNEYFKIWIVNILLSIVTLGIYSAWASVRRRRYFYGNTWLEDANFEYHATPLQILLGRVIAIGLLIAYTFLSNAFPIIGFGLLLLIMAFMPWLVCRSMQFNARMSSYRNVRFSFHGGVWDAYRYLLLIPLLPSLVVLLFAVNLYLTGIHDQTRFISLAGTAFGMTYLLVPYLQVLMTRYHLNHSQYGQGKFATEVSTGTFYKIYVKWMVVWSLGMLLMVALFAAVALMLGVFSGASVDKSQLSAETLMLTILPLIFLFYAPLVLMGMFANAYLKSRVRNYVFKQTRLDDVLTLDSTISAWALFKVYAINLLMLMLTLGLATPWVEVRLHRYMLTNTPVHIKGDLGQFVTQQQNLQSSVGDEMGDAFDLQGGFEVGL</sequence>
<dbReference type="InterPro" id="IPR010295">
    <property type="entry name" value="DUF898"/>
</dbReference>
<proteinExistence type="predicted"/>
<keyword evidence="1" id="KW-1133">Transmembrane helix</keyword>
<evidence type="ECO:0000313" key="2">
    <source>
        <dbReference type="EMBL" id="OQX01980.1"/>
    </source>
</evidence>
<keyword evidence="1" id="KW-0812">Transmembrane</keyword>
<dbReference type="Proteomes" id="UP000192491">
    <property type="component" value="Unassembled WGS sequence"/>
</dbReference>
<feature type="transmembrane region" description="Helical" evidence="1">
    <location>
        <begin position="60"/>
        <end position="82"/>
    </location>
</feature>
<accession>A0A1Y1QBT8</accession>
<feature type="transmembrane region" description="Helical" evidence="1">
    <location>
        <begin position="16"/>
        <end position="39"/>
    </location>
</feature>
<name>A0A1Y1QBT8_9GAMM</name>
<organism evidence="2 3">
    <name type="scientific">Thiothrix lacustris</name>
    <dbReference type="NCBI Taxonomy" id="525917"/>
    <lineage>
        <taxon>Bacteria</taxon>
        <taxon>Pseudomonadati</taxon>
        <taxon>Pseudomonadota</taxon>
        <taxon>Gammaproteobacteria</taxon>
        <taxon>Thiotrichales</taxon>
        <taxon>Thiotrichaceae</taxon>
        <taxon>Thiothrix</taxon>
    </lineage>
</organism>
<feature type="transmembrane region" description="Helical" evidence="1">
    <location>
        <begin position="165"/>
        <end position="183"/>
    </location>
</feature>
<feature type="transmembrane region" description="Helical" evidence="1">
    <location>
        <begin position="220"/>
        <end position="242"/>
    </location>
</feature>
<dbReference type="AlphaFoldDB" id="A0A1Y1QBT8"/>
<dbReference type="Pfam" id="PF05987">
    <property type="entry name" value="DUF898"/>
    <property type="match status" value="1"/>
</dbReference>
<feature type="transmembrane region" description="Helical" evidence="1">
    <location>
        <begin position="316"/>
        <end position="335"/>
    </location>
</feature>
<gene>
    <name evidence="2" type="ORF">BWK73_44280</name>
</gene>
<feature type="transmembrane region" description="Helical" evidence="1">
    <location>
        <begin position="135"/>
        <end position="159"/>
    </location>
</feature>
<feature type="transmembrane region" description="Helical" evidence="1">
    <location>
        <begin position="88"/>
        <end position="106"/>
    </location>
</feature>
<keyword evidence="1" id="KW-0472">Membrane</keyword>
<protein>
    <submittedName>
        <fullName evidence="2">Uncharacterized protein</fullName>
    </submittedName>
</protein>